<comment type="caution">
    <text evidence="1">The sequence shown here is derived from an EMBL/GenBank/DDBJ whole genome shotgun (WGS) entry which is preliminary data.</text>
</comment>
<evidence type="ECO:0000313" key="2">
    <source>
        <dbReference type="Proteomes" id="UP001163321"/>
    </source>
</evidence>
<reference evidence="1 2" key="1">
    <citation type="journal article" date="2022" name="bioRxiv">
        <title>The genome of the oomycete Peronosclerospora sorghi, a cosmopolitan pathogen of maize and sorghum, is inflated with dispersed pseudogenes.</title>
        <authorList>
            <person name="Fletcher K."/>
            <person name="Martin F."/>
            <person name="Isakeit T."/>
            <person name="Cavanaugh K."/>
            <person name="Magill C."/>
            <person name="Michelmore R."/>
        </authorList>
    </citation>
    <scope>NUCLEOTIDE SEQUENCE [LARGE SCALE GENOMIC DNA]</scope>
    <source>
        <strain evidence="1">P6</strain>
    </source>
</reference>
<name>A0ACC0W3N5_9STRA</name>
<dbReference type="EMBL" id="CM047583">
    <property type="protein sequence ID" value="KAI9912941.1"/>
    <property type="molecule type" value="Genomic_DNA"/>
</dbReference>
<organism evidence="1 2">
    <name type="scientific">Peronosclerospora sorghi</name>
    <dbReference type="NCBI Taxonomy" id="230839"/>
    <lineage>
        <taxon>Eukaryota</taxon>
        <taxon>Sar</taxon>
        <taxon>Stramenopiles</taxon>
        <taxon>Oomycota</taxon>
        <taxon>Peronosporomycetes</taxon>
        <taxon>Peronosporales</taxon>
        <taxon>Peronosporaceae</taxon>
        <taxon>Peronosclerospora</taxon>
    </lineage>
</organism>
<keyword evidence="2" id="KW-1185">Reference proteome</keyword>
<evidence type="ECO:0000313" key="1">
    <source>
        <dbReference type="EMBL" id="KAI9912941.1"/>
    </source>
</evidence>
<dbReference type="Proteomes" id="UP001163321">
    <property type="component" value="Chromosome 4"/>
</dbReference>
<protein>
    <submittedName>
        <fullName evidence="1">Uncharacterized protein</fullName>
    </submittedName>
</protein>
<gene>
    <name evidence="1" type="ORF">PsorP6_006413</name>
</gene>
<proteinExistence type="predicted"/>
<accession>A0ACC0W3N5</accession>
<sequence>MIDHLHVIFHKCRVGTRRLTFAQKASHPVAWTSCPRRGSNVLFRPTDRITMRTGERALHPIPAATDPLIGRYFQGIPTQFAGMMDVRDLGEYSYEYHTSGQVATMYAQCDASPVARRLEANTSETTTAAPRCKSKKRKQAHAIDYALLNEFPELDYTGEEDGHVDIHIVDKAGNYLDADAPRDAYCEDEAEKKVVDWYEEALNNLGGDSHENMMDMERQACMYEEECLGGVEDYSPEFKAI</sequence>